<keyword evidence="5 7" id="KW-1133">Transmembrane helix</keyword>
<comment type="cofactor">
    <cofactor evidence="7 9">
        <name>Mg(2+)</name>
        <dbReference type="ChEBI" id="CHEBI:18420"/>
    </cofactor>
</comment>
<dbReference type="OrthoDB" id="9805475at2"/>
<dbReference type="GO" id="GO:0005886">
    <property type="term" value="C:plasma membrane"/>
    <property type="evidence" value="ECO:0007669"/>
    <property type="project" value="UniProtKB-SubCell"/>
</dbReference>
<dbReference type="GO" id="GO:0046872">
    <property type="term" value="F:metal ion binding"/>
    <property type="evidence" value="ECO:0007669"/>
    <property type="project" value="UniProtKB-KW"/>
</dbReference>
<evidence type="ECO:0000256" key="9">
    <source>
        <dbReference type="PIRSR" id="PIRSR600715-1"/>
    </source>
</evidence>
<dbReference type="Proteomes" id="UP000242754">
    <property type="component" value="Unassembled WGS sequence"/>
</dbReference>
<evidence type="ECO:0000313" key="11">
    <source>
        <dbReference type="Proteomes" id="UP000242754"/>
    </source>
</evidence>
<dbReference type="Pfam" id="PF10555">
    <property type="entry name" value="MraY_sig1"/>
    <property type="match status" value="1"/>
</dbReference>
<keyword evidence="4 7" id="KW-0812">Transmembrane</keyword>
<dbReference type="NCBIfam" id="TIGR00445">
    <property type="entry name" value="mraY"/>
    <property type="match status" value="1"/>
</dbReference>
<dbReference type="GO" id="GO:0051301">
    <property type="term" value="P:cell division"/>
    <property type="evidence" value="ECO:0007669"/>
    <property type="project" value="UniProtKB-KW"/>
</dbReference>
<dbReference type="PANTHER" id="PTHR22926:SF5">
    <property type="entry name" value="PHOSPHO-N-ACETYLMURAMOYL-PENTAPEPTIDE-TRANSFERASE HOMOLOG"/>
    <property type="match status" value="1"/>
</dbReference>
<keyword evidence="7" id="KW-1003">Cell membrane</keyword>
<feature type="binding site" evidence="9">
    <location>
        <position position="230"/>
    </location>
    <ligand>
        <name>Mg(2+)</name>
        <dbReference type="ChEBI" id="CHEBI:18420"/>
    </ligand>
</feature>
<feature type="transmembrane region" description="Helical" evidence="7">
    <location>
        <begin position="79"/>
        <end position="97"/>
    </location>
</feature>
<name>A0A143YNS9_9LACT</name>
<dbReference type="InterPro" id="IPR000715">
    <property type="entry name" value="Glycosyl_transferase_4"/>
</dbReference>
<dbReference type="GO" id="GO:0008360">
    <property type="term" value="P:regulation of cell shape"/>
    <property type="evidence" value="ECO:0007669"/>
    <property type="project" value="UniProtKB-KW"/>
</dbReference>
<dbReference type="PROSITE" id="PS01347">
    <property type="entry name" value="MRAY_1"/>
    <property type="match status" value="1"/>
</dbReference>
<feature type="transmembrane region" description="Helical" evidence="7">
    <location>
        <begin position="49"/>
        <end position="73"/>
    </location>
</feature>
<sequence>MQWTEMLLPLAISFAITISMMPIFIGYFKMKQFGQITREEGPKWHEVKSGTPTMGGVVFIIGAILTAVGTAIWKDVLTVKMAMFIFVLLFFAAIGFWDDFLKIFKKQNEGLTSKQKFLAQLLGSFAFVVLFYFSGLDPLITLPFIGQVHSWVVFAVFTIIWITGFSNAVNLTDGLDGLVAGTAGIAYSAYGILAYRQNEMEVLLFCIAIVGGLIGFFFFNKKPAKIFMGDVGSLALGAGLAVISLALHLEWSLLLIGLVFVIETASVMLQVGSFKLRGKRIFKMSPIHHHFEMSGWSEWRVVITFWTVGLIAAIAALVLLFN</sequence>
<evidence type="ECO:0000256" key="2">
    <source>
        <dbReference type="ARBA" id="ARBA00005583"/>
    </source>
</evidence>
<dbReference type="AlphaFoldDB" id="A0A143YNS9"/>
<evidence type="ECO:0000256" key="6">
    <source>
        <dbReference type="ARBA" id="ARBA00023136"/>
    </source>
</evidence>
<keyword evidence="7 9" id="KW-0479">Metal-binding</keyword>
<comment type="subcellular location">
    <subcellularLocation>
        <location evidence="7">Cell membrane</location>
        <topology evidence="7">Multi-pass membrane protein</topology>
    </subcellularLocation>
    <subcellularLocation>
        <location evidence="1">Membrane</location>
        <topology evidence="1">Multi-pass membrane protein</topology>
    </subcellularLocation>
</comment>
<feature type="transmembrane region" description="Helical" evidence="7">
    <location>
        <begin position="301"/>
        <end position="321"/>
    </location>
</feature>
<feature type="binding site" evidence="9">
    <location>
        <position position="170"/>
    </location>
    <ligand>
        <name>Mg(2+)</name>
        <dbReference type="ChEBI" id="CHEBI:18420"/>
    </ligand>
</feature>
<dbReference type="RefSeq" id="WP_087033362.1">
    <property type="nucleotide sequence ID" value="NZ_FJNE01000005.1"/>
</dbReference>
<reference evidence="10 11" key="1">
    <citation type="submission" date="2016-02" db="EMBL/GenBank/DDBJ databases">
        <authorList>
            <person name="Wen L."/>
            <person name="He K."/>
            <person name="Yang H."/>
        </authorList>
    </citation>
    <scope>NUCLEOTIDE SEQUENCE [LARGE SCALE GENOMIC DNA]</scope>
    <source>
        <strain evidence="10">Trichococcus palustris</strain>
    </source>
</reference>
<evidence type="ECO:0000313" key="10">
    <source>
        <dbReference type="EMBL" id="CZQ94734.1"/>
    </source>
</evidence>
<dbReference type="GO" id="GO:0008963">
    <property type="term" value="F:phospho-N-acetylmuramoyl-pentapeptide-transferase activity"/>
    <property type="evidence" value="ECO:0007669"/>
    <property type="project" value="UniProtKB-UniRule"/>
</dbReference>
<feature type="transmembrane region" description="Helical" evidence="7">
    <location>
        <begin position="117"/>
        <end position="136"/>
    </location>
</feature>
<dbReference type="PROSITE" id="PS01348">
    <property type="entry name" value="MRAY_2"/>
    <property type="match status" value="1"/>
</dbReference>
<keyword evidence="7" id="KW-0133">Cell shape</keyword>
<keyword evidence="11" id="KW-1185">Reference proteome</keyword>
<protein>
    <recommendedName>
        <fullName evidence="7 8">Phospho-N-acetylmuramoyl-pentapeptide-transferase</fullName>
        <ecNumber evidence="7 8">2.7.8.13</ecNumber>
    </recommendedName>
    <alternativeName>
        <fullName evidence="7">UDP-MurNAc-pentapeptide phosphotransferase</fullName>
    </alternativeName>
</protein>
<dbReference type="UniPathway" id="UPA00219"/>
<feature type="transmembrane region" description="Helical" evidence="7">
    <location>
        <begin position="6"/>
        <end position="28"/>
    </location>
</feature>
<proteinExistence type="inferred from homology"/>
<evidence type="ECO:0000256" key="1">
    <source>
        <dbReference type="ARBA" id="ARBA00004141"/>
    </source>
</evidence>
<dbReference type="InterPro" id="IPR018480">
    <property type="entry name" value="PNAcMuramoyl-5peptid_Trfase_CS"/>
</dbReference>
<evidence type="ECO:0000256" key="5">
    <source>
        <dbReference type="ARBA" id="ARBA00022989"/>
    </source>
</evidence>
<organism evidence="10 11">
    <name type="scientific">Trichococcus palustris</name>
    <dbReference type="NCBI Taxonomy" id="140314"/>
    <lineage>
        <taxon>Bacteria</taxon>
        <taxon>Bacillati</taxon>
        <taxon>Bacillota</taxon>
        <taxon>Bacilli</taxon>
        <taxon>Lactobacillales</taxon>
        <taxon>Carnobacteriaceae</taxon>
        <taxon>Trichococcus</taxon>
    </lineage>
</organism>
<dbReference type="EMBL" id="FJNE01000005">
    <property type="protein sequence ID" value="CZQ94734.1"/>
    <property type="molecule type" value="Genomic_DNA"/>
</dbReference>
<dbReference type="EC" id="2.7.8.13" evidence="7 8"/>
<evidence type="ECO:0000256" key="8">
    <source>
        <dbReference type="NCBIfam" id="TIGR00445"/>
    </source>
</evidence>
<comment type="similarity">
    <text evidence="2 7">Belongs to the glycosyltransferase 4 family. MraY subfamily.</text>
</comment>
<comment type="pathway">
    <text evidence="7">Cell wall biogenesis; peptidoglycan biosynthesis.</text>
</comment>
<keyword evidence="3 7" id="KW-0808">Transferase</keyword>
<accession>A0A143YNS9</accession>
<evidence type="ECO:0000256" key="4">
    <source>
        <dbReference type="ARBA" id="ARBA00022692"/>
    </source>
</evidence>
<feature type="transmembrane region" description="Helical" evidence="7">
    <location>
        <begin position="202"/>
        <end position="219"/>
    </location>
</feature>
<gene>
    <name evidence="7" type="primary">mraY</name>
    <name evidence="10" type="ORF">Tpal_1789</name>
</gene>
<dbReference type="PANTHER" id="PTHR22926">
    <property type="entry name" value="PHOSPHO-N-ACETYLMURAMOYL-PENTAPEPTIDE-TRANSFERASE"/>
    <property type="match status" value="1"/>
</dbReference>
<dbReference type="InterPro" id="IPR003524">
    <property type="entry name" value="PNAcMuramoyl-5peptid_Trfase"/>
</dbReference>
<keyword evidence="6 7" id="KW-0472">Membrane</keyword>
<dbReference type="STRING" id="140314.SAMN04488076_10929"/>
<feature type="transmembrane region" description="Helical" evidence="7">
    <location>
        <begin position="177"/>
        <end position="196"/>
    </location>
</feature>
<comment type="catalytic activity">
    <reaction evidence="7">
        <text>UDP-N-acetyl-alpha-D-muramoyl-L-alanyl-gamma-D-glutamyl-L-lysyl-D-alanyl-D-alanine + di-trans,octa-cis-undecaprenyl phosphate = Mur2Ac(oyl-L-Ala-gamma-D-Glu-L-Lys-D-Ala-D-Ala)-di-trans,octa-cis-undecaprenyl diphosphate + UMP</text>
        <dbReference type="Rhea" id="RHEA:21920"/>
        <dbReference type="ChEBI" id="CHEBI:57865"/>
        <dbReference type="ChEBI" id="CHEBI:60032"/>
        <dbReference type="ChEBI" id="CHEBI:60392"/>
        <dbReference type="ChEBI" id="CHEBI:70758"/>
        <dbReference type="EC" id="2.7.8.13"/>
    </reaction>
</comment>
<dbReference type="Pfam" id="PF00953">
    <property type="entry name" value="Glycos_transf_4"/>
    <property type="match status" value="1"/>
</dbReference>
<evidence type="ECO:0000256" key="7">
    <source>
        <dbReference type="HAMAP-Rule" id="MF_00038"/>
    </source>
</evidence>
<feature type="transmembrane region" description="Helical" evidence="7">
    <location>
        <begin position="253"/>
        <end position="274"/>
    </location>
</feature>
<dbReference type="HAMAP" id="MF_00038">
    <property type="entry name" value="MraY"/>
    <property type="match status" value="1"/>
</dbReference>
<comment type="function">
    <text evidence="7">Catalyzes the initial step of the lipid cycle reactions in the biosynthesis of the cell wall peptidoglycan: transfers peptidoglycan precursor phospho-MurNAc-pentapeptide from UDP-MurNAc-pentapeptide onto the lipid carrier undecaprenyl phosphate, yielding undecaprenyl-pyrophosphoryl-MurNAc-pentapeptide, known as lipid I.</text>
</comment>
<evidence type="ECO:0000256" key="3">
    <source>
        <dbReference type="ARBA" id="ARBA00022679"/>
    </source>
</evidence>
<dbReference type="GO" id="GO:0009252">
    <property type="term" value="P:peptidoglycan biosynthetic process"/>
    <property type="evidence" value="ECO:0007669"/>
    <property type="project" value="UniProtKB-UniRule"/>
</dbReference>
<dbReference type="GO" id="GO:0071555">
    <property type="term" value="P:cell wall organization"/>
    <property type="evidence" value="ECO:0007669"/>
    <property type="project" value="UniProtKB-KW"/>
</dbReference>
<dbReference type="CDD" id="cd06852">
    <property type="entry name" value="GT_MraY"/>
    <property type="match status" value="1"/>
</dbReference>
<feature type="transmembrane region" description="Helical" evidence="7">
    <location>
        <begin position="226"/>
        <end position="247"/>
    </location>
</feature>
<keyword evidence="7" id="KW-0961">Cell wall biogenesis/degradation</keyword>
<feature type="transmembrane region" description="Helical" evidence="7">
    <location>
        <begin position="148"/>
        <end position="165"/>
    </location>
</feature>
<keyword evidence="7 9" id="KW-0460">Magnesium</keyword>
<keyword evidence="7" id="KW-0131">Cell cycle</keyword>
<keyword evidence="7" id="KW-0132">Cell division</keyword>
<keyword evidence="7" id="KW-0573">Peptidoglycan synthesis</keyword>